<evidence type="ECO:0000256" key="8">
    <source>
        <dbReference type="SAM" id="Phobius"/>
    </source>
</evidence>
<accession>E8N008</accession>
<feature type="transmembrane region" description="Helical" evidence="8">
    <location>
        <begin position="38"/>
        <end position="57"/>
    </location>
</feature>
<evidence type="ECO:0000256" key="4">
    <source>
        <dbReference type="ARBA" id="ARBA00022679"/>
    </source>
</evidence>
<keyword evidence="6 8" id="KW-1133">Transmembrane helix</keyword>
<evidence type="ECO:0000256" key="1">
    <source>
        <dbReference type="ARBA" id="ARBA00004141"/>
    </source>
</evidence>
<feature type="transmembrane region" description="Helical" evidence="8">
    <location>
        <begin position="118"/>
        <end position="136"/>
    </location>
</feature>
<dbReference type="InParanoid" id="E8N008"/>
<evidence type="ECO:0000256" key="3">
    <source>
        <dbReference type="ARBA" id="ARBA00022428"/>
    </source>
</evidence>
<comment type="subcellular location">
    <subcellularLocation>
        <location evidence="1">Membrane</location>
        <topology evidence="1">Multi-pass membrane protein</topology>
    </subcellularLocation>
</comment>
<feature type="transmembrane region" description="Helical" evidence="8">
    <location>
        <begin position="142"/>
        <end position="160"/>
    </location>
</feature>
<evidence type="ECO:0000256" key="5">
    <source>
        <dbReference type="ARBA" id="ARBA00022692"/>
    </source>
</evidence>
<dbReference type="InterPro" id="IPR026046">
    <property type="entry name" value="UBIAD1"/>
</dbReference>
<comment type="pathway">
    <text evidence="2">Quinol/quinone metabolism; menaquinone biosynthesis.</text>
</comment>
<reference evidence="9 10" key="1">
    <citation type="submission" date="2010-12" db="EMBL/GenBank/DDBJ databases">
        <title>Whole genome sequence of Anaerolinea thermophila UNI-1.</title>
        <authorList>
            <person name="Narita-Yamada S."/>
            <person name="Kishi E."/>
            <person name="Watanabe Y."/>
            <person name="Takasaki K."/>
            <person name="Ankai A."/>
            <person name="Oguchi A."/>
            <person name="Fukui S."/>
            <person name="Takahashi M."/>
            <person name="Yashiro I."/>
            <person name="Hosoyama A."/>
            <person name="Sekiguchi Y."/>
            <person name="Hanada S."/>
            <person name="Fujita N."/>
        </authorList>
    </citation>
    <scope>NUCLEOTIDE SEQUENCE [LARGE SCALE GENOMIC DNA]</scope>
    <source>
        <strain evidence="10">DSM 14523 / JCM 11388 / NBRC 100420 / UNI-1</strain>
    </source>
</reference>
<keyword evidence="5 8" id="KW-0812">Transmembrane</keyword>
<feature type="transmembrane region" description="Helical" evidence="8">
    <location>
        <begin position="314"/>
        <end position="333"/>
    </location>
</feature>
<dbReference type="GO" id="GO:0042371">
    <property type="term" value="P:vitamin K biosynthetic process"/>
    <property type="evidence" value="ECO:0007669"/>
    <property type="project" value="TreeGrafter"/>
</dbReference>
<dbReference type="GO" id="GO:0016020">
    <property type="term" value="C:membrane"/>
    <property type="evidence" value="ECO:0007669"/>
    <property type="project" value="UniProtKB-SubCell"/>
</dbReference>
<name>E8N008_ANATU</name>
<dbReference type="eggNOG" id="COG1575">
    <property type="taxonomic scope" value="Bacteria"/>
</dbReference>
<keyword evidence="7 8" id="KW-0472">Membrane</keyword>
<evidence type="ECO:0000256" key="6">
    <source>
        <dbReference type="ARBA" id="ARBA00022989"/>
    </source>
</evidence>
<keyword evidence="10" id="KW-1185">Reference proteome</keyword>
<dbReference type="Gene3D" id="1.20.120.1780">
    <property type="entry name" value="UbiA prenyltransferase"/>
    <property type="match status" value="1"/>
</dbReference>
<dbReference type="Gene3D" id="1.10.357.140">
    <property type="entry name" value="UbiA prenyltransferase"/>
    <property type="match status" value="1"/>
</dbReference>
<dbReference type="EMBL" id="AP012029">
    <property type="protein sequence ID" value="BAJ62343.1"/>
    <property type="molecule type" value="Genomic_DNA"/>
</dbReference>
<dbReference type="UniPathway" id="UPA00079"/>
<dbReference type="GO" id="GO:0009234">
    <property type="term" value="P:menaquinone biosynthetic process"/>
    <property type="evidence" value="ECO:0007669"/>
    <property type="project" value="UniProtKB-UniPathway"/>
</dbReference>
<gene>
    <name evidence="9" type="ordered locus">ANT_03090</name>
</gene>
<dbReference type="InterPro" id="IPR044878">
    <property type="entry name" value="UbiA_sf"/>
</dbReference>
<organism evidence="9 10">
    <name type="scientific">Anaerolinea thermophila (strain DSM 14523 / JCM 11388 / NBRC 100420 / UNI-1)</name>
    <dbReference type="NCBI Taxonomy" id="926569"/>
    <lineage>
        <taxon>Bacteria</taxon>
        <taxon>Bacillati</taxon>
        <taxon>Chloroflexota</taxon>
        <taxon>Anaerolineae</taxon>
        <taxon>Anaerolineales</taxon>
        <taxon>Anaerolineaceae</taxon>
        <taxon>Anaerolinea</taxon>
    </lineage>
</organism>
<dbReference type="PANTHER" id="PTHR13929:SF0">
    <property type="entry name" value="UBIA PRENYLTRANSFERASE DOMAIN-CONTAINING PROTEIN 1"/>
    <property type="match status" value="1"/>
</dbReference>
<feature type="transmembrane region" description="Helical" evidence="8">
    <location>
        <begin position="247"/>
        <end position="274"/>
    </location>
</feature>
<sequence>MSVNVGMWMKALQVIPRITREEWEKLDVISRWLISTRAAVLIMTFTSATIGGLLAARDGKFNLVLWLLVALGLVLAHALNNLLNDLTDYERGIDENNYFRAQYGPHPLQQGLMTRKQLLTYAAVTGALALAAGLYLVFLRGWLALVLLALGAFFVFFYTYPLKYIGLGEAAVLLVWGPLMIGGSYFVITGEWSWMAVLAGLPYALGPTTVIYGKHIDKLDADRQKGVRTLPVIIGEKAARASVRVMIVLMYALVAVLVLVGYFTPAMLIVFFALRYLPETWKMLGSPRPSEPPAERKDIWPLWFVAANFYHNRVYGMLFLLGLIADAILRNILLK</sequence>
<keyword evidence="3" id="KW-0474">Menaquinone biosynthesis</keyword>
<feature type="transmembrane region" description="Helical" evidence="8">
    <location>
        <begin position="63"/>
        <end position="83"/>
    </location>
</feature>
<dbReference type="KEGG" id="atm:ANT_03090"/>
<keyword evidence="4" id="KW-0808">Transferase</keyword>
<dbReference type="PANTHER" id="PTHR13929">
    <property type="entry name" value="1,4-DIHYDROXY-2-NAPHTHOATE OCTAPRENYLTRANSFERASE"/>
    <property type="match status" value="1"/>
</dbReference>
<proteinExistence type="predicted"/>
<dbReference type="Proteomes" id="UP000008922">
    <property type="component" value="Chromosome"/>
</dbReference>
<dbReference type="HOGENOM" id="CLU_043611_0_2_0"/>
<feature type="transmembrane region" description="Helical" evidence="8">
    <location>
        <begin position="167"/>
        <end position="188"/>
    </location>
</feature>
<dbReference type="InterPro" id="IPR000537">
    <property type="entry name" value="UbiA_prenyltransferase"/>
</dbReference>
<dbReference type="AlphaFoldDB" id="E8N008"/>
<evidence type="ECO:0000256" key="7">
    <source>
        <dbReference type="ARBA" id="ARBA00023136"/>
    </source>
</evidence>
<dbReference type="GO" id="GO:0004659">
    <property type="term" value="F:prenyltransferase activity"/>
    <property type="evidence" value="ECO:0007669"/>
    <property type="project" value="InterPro"/>
</dbReference>
<protein>
    <submittedName>
        <fullName evidence="9">Prenyltransferase</fullName>
    </submittedName>
</protein>
<dbReference type="Pfam" id="PF01040">
    <property type="entry name" value="UbiA"/>
    <property type="match status" value="1"/>
</dbReference>
<evidence type="ECO:0000313" key="9">
    <source>
        <dbReference type="EMBL" id="BAJ62343.1"/>
    </source>
</evidence>
<evidence type="ECO:0000256" key="2">
    <source>
        <dbReference type="ARBA" id="ARBA00004863"/>
    </source>
</evidence>
<dbReference type="CDD" id="cd13962">
    <property type="entry name" value="PT_UbiA_UBIAD1"/>
    <property type="match status" value="1"/>
</dbReference>
<evidence type="ECO:0000313" key="10">
    <source>
        <dbReference type="Proteomes" id="UP000008922"/>
    </source>
</evidence>
<dbReference type="STRING" id="926569.ANT_03090"/>
<dbReference type="RefSeq" id="WP_013558740.1">
    <property type="nucleotide sequence ID" value="NC_014960.1"/>
</dbReference>